<keyword evidence="3" id="KW-0276">Fatty acid metabolism</keyword>
<dbReference type="GO" id="GO:0016874">
    <property type="term" value="F:ligase activity"/>
    <property type="evidence" value="ECO:0007669"/>
    <property type="project" value="UniProtKB-KW"/>
</dbReference>
<dbReference type="EMBL" id="AP025523">
    <property type="protein sequence ID" value="BDE07877.1"/>
    <property type="molecule type" value="Genomic_DNA"/>
</dbReference>
<dbReference type="RefSeq" id="WP_317995441.1">
    <property type="nucleotide sequence ID" value="NZ_AP025523.1"/>
</dbReference>
<evidence type="ECO:0000256" key="3">
    <source>
        <dbReference type="ARBA" id="ARBA00022832"/>
    </source>
</evidence>
<proteinExistence type="inferred from homology"/>
<dbReference type="InterPro" id="IPR042099">
    <property type="entry name" value="ANL_N_sf"/>
</dbReference>
<dbReference type="InterPro" id="IPR000873">
    <property type="entry name" value="AMP-dep_synth/lig_dom"/>
</dbReference>
<dbReference type="Pfam" id="PF00501">
    <property type="entry name" value="AMP-binding"/>
    <property type="match status" value="1"/>
</dbReference>
<evidence type="ECO:0000256" key="1">
    <source>
        <dbReference type="ARBA" id="ARBA00006432"/>
    </source>
</evidence>
<evidence type="ECO:0000313" key="8">
    <source>
        <dbReference type="Proteomes" id="UP001317532"/>
    </source>
</evidence>
<gene>
    <name evidence="7" type="ORF">WPS_31530</name>
</gene>
<keyword evidence="2 7" id="KW-0436">Ligase</keyword>
<dbReference type="PROSITE" id="PS00455">
    <property type="entry name" value="AMP_BINDING"/>
    <property type="match status" value="1"/>
</dbReference>
<evidence type="ECO:0000256" key="4">
    <source>
        <dbReference type="ARBA" id="ARBA00023098"/>
    </source>
</evidence>
<dbReference type="SUPFAM" id="SSF56801">
    <property type="entry name" value="Acetyl-CoA synthetase-like"/>
    <property type="match status" value="1"/>
</dbReference>
<dbReference type="InterPro" id="IPR020845">
    <property type="entry name" value="AMP-binding_CS"/>
</dbReference>
<dbReference type="CDD" id="cd12119">
    <property type="entry name" value="ttLC_FACS_AlkK_like"/>
    <property type="match status" value="1"/>
</dbReference>
<comment type="similarity">
    <text evidence="1">Belongs to the ATP-dependent AMP-binding enzyme family.</text>
</comment>
<reference evidence="7 8" key="1">
    <citation type="journal article" date="2022" name="ISME Commun">
        <title>Vulcanimicrobium alpinus gen. nov. sp. nov., the first cultivated representative of the candidate phylum 'Eremiobacterota', is a metabolically versatile aerobic anoxygenic phototroph.</title>
        <authorList>
            <person name="Yabe S."/>
            <person name="Muto K."/>
            <person name="Abe K."/>
            <person name="Yokota A."/>
            <person name="Staudigel H."/>
            <person name="Tebo B.M."/>
        </authorList>
    </citation>
    <scope>NUCLEOTIDE SEQUENCE [LARGE SCALE GENOMIC DNA]</scope>
    <source>
        <strain evidence="7 8">WC8-2</strain>
    </source>
</reference>
<dbReference type="InterPro" id="IPR025110">
    <property type="entry name" value="AMP-bd_C"/>
</dbReference>
<organism evidence="7 8">
    <name type="scientific">Vulcanimicrobium alpinum</name>
    <dbReference type="NCBI Taxonomy" id="3016050"/>
    <lineage>
        <taxon>Bacteria</taxon>
        <taxon>Bacillati</taxon>
        <taxon>Vulcanimicrobiota</taxon>
        <taxon>Vulcanimicrobiia</taxon>
        <taxon>Vulcanimicrobiales</taxon>
        <taxon>Vulcanimicrobiaceae</taxon>
        <taxon>Vulcanimicrobium</taxon>
    </lineage>
</organism>
<dbReference type="Pfam" id="PF13193">
    <property type="entry name" value="AMP-binding_C"/>
    <property type="match status" value="1"/>
</dbReference>
<accession>A0AAN1XYS7</accession>
<keyword evidence="8" id="KW-1185">Reference proteome</keyword>
<evidence type="ECO:0000313" key="7">
    <source>
        <dbReference type="EMBL" id="BDE07877.1"/>
    </source>
</evidence>
<protein>
    <submittedName>
        <fullName evidence="7">Long-chain-fatty-acid--CoA ligase</fullName>
    </submittedName>
</protein>
<dbReference type="FunFam" id="3.30.300.30:FF:000008">
    <property type="entry name" value="2,3-dihydroxybenzoate-AMP ligase"/>
    <property type="match status" value="1"/>
</dbReference>
<dbReference type="PANTHER" id="PTHR43859:SF4">
    <property type="entry name" value="BUTANOATE--COA LIGASE AAE1-RELATED"/>
    <property type="match status" value="1"/>
</dbReference>
<dbReference type="NCBIfam" id="NF004837">
    <property type="entry name" value="PRK06187.1"/>
    <property type="match status" value="1"/>
</dbReference>
<name>A0AAN1XYS7_UNVUL</name>
<feature type="domain" description="AMP-dependent synthetase/ligase" evidence="5">
    <location>
        <begin position="30"/>
        <end position="400"/>
    </location>
</feature>
<evidence type="ECO:0000256" key="2">
    <source>
        <dbReference type="ARBA" id="ARBA00022598"/>
    </source>
</evidence>
<sequence length="545" mass="59205">MRGLMMDVPLNVSAILEYGARFQGDVEIVSRTVEGPIHRYTYRDAAARSAQLANALLTLGVLDGVRVATIAWNGYRHFELYYGVGGIGAVCHTINPRLHPAQIAYIINHADDRYVFLDLTFVPLVEAIAVQLPRVRGFVIMTDKAHMPQTTLPNVLCYESLLGEQSPAIEWPHLDENTACGLCYTSGTTGDPKGVLYSNRSTVLHAMSGCIMGATRRSESSAAMMPVVPMFHVNAWGIPYAAPMLGSKLVFGGALHDAASICEMIESENVTSASGVPVIWLGLLQYLQQTGKQLTALKSLSVGGSAAPPSMIEAYERMGIEVIHGWGMTETSPVCTNGSIKPKHRSSDITEQLKHQMKAGRCVFGVDMKIVDEDGLPLPDDGEAQGELYVRGPWVASAYYNNAEATANQFTDDGWFRTGDIVSLDADGYLTIHDRAKDLIKSGGEWISSIDLENAAVAHPEIAEAAAIAIPHPKWAERPLLVVVRATGSAIGRDDVLRFLDGRIAKWWMPDDVMFVDELPHTATGKVSKRTLRAQYAQIAASATP</sequence>
<dbReference type="AlphaFoldDB" id="A0AAN1XYS7"/>
<dbReference type="InterPro" id="IPR045851">
    <property type="entry name" value="AMP-bd_C_sf"/>
</dbReference>
<dbReference type="Proteomes" id="UP001317532">
    <property type="component" value="Chromosome"/>
</dbReference>
<keyword evidence="4" id="KW-0443">Lipid metabolism</keyword>
<evidence type="ECO:0000259" key="6">
    <source>
        <dbReference type="Pfam" id="PF13193"/>
    </source>
</evidence>
<feature type="domain" description="AMP-binding enzyme C-terminal" evidence="6">
    <location>
        <begin position="452"/>
        <end position="526"/>
    </location>
</feature>
<dbReference type="Gene3D" id="3.40.50.12780">
    <property type="entry name" value="N-terminal domain of ligase-like"/>
    <property type="match status" value="1"/>
</dbReference>
<evidence type="ECO:0000259" key="5">
    <source>
        <dbReference type="Pfam" id="PF00501"/>
    </source>
</evidence>
<dbReference type="GO" id="GO:0006631">
    <property type="term" value="P:fatty acid metabolic process"/>
    <property type="evidence" value="ECO:0007669"/>
    <property type="project" value="UniProtKB-KW"/>
</dbReference>
<dbReference type="PANTHER" id="PTHR43859">
    <property type="entry name" value="ACYL-ACTIVATING ENZYME"/>
    <property type="match status" value="1"/>
</dbReference>
<dbReference type="KEGG" id="vab:WPS_31530"/>
<dbReference type="Gene3D" id="3.30.300.30">
    <property type="match status" value="1"/>
</dbReference>